<dbReference type="Gene3D" id="3.90.1150.10">
    <property type="entry name" value="Aspartate Aminotransferase, domain 1"/>
    <property type="match status" value="1"/>
</dbReference>
<comment type="cofactor">
    <cofactor evidence="1">
        <name>pyridoxal 5'-phosphate</name>
        <dbReference type="ChEBI" id="CHEBI:597326"/>
    </cofactor>
</comment>
<evidence type="ECO:0000256" key="3">
    <source>
        <dbReference type="ARBA" id="ARBA00022576"/>
    </source>
</evidence>
<dbReference type="InterPro" id="IPR015422">
    <property type="entry name" value="PyrdxlP-dep_Trfase_small"/>
</dbReference>
<keyword evidence="5" id="KW-0663">Pyridoxal phosphate</keyword>
<evidence type="ECO:0000313" key="9">
    <source>
        <dbReference type="Proteomes" id="UP000030302"/>
    </source>
</evidence>
<dbReference type="Pfam" id="PF00155">
    <property type="entry name" value="Aminotran_1_2"/>
    <property type="match status" value="1"/>
</dbReference>
<dbReference type="STRING" id="279058.LT85_2161"/>
<protein>
    <recommendedName>
        <fullName evidence="6">alanine transaminase</fullName>
        <ecNumber evidence="6">2.6.1.2</ecNumber>
    </recommendedName>
</protein>
<dbReference type="EMBL" id="CP009962">
    <property type="protein sequence ID" value="AIY41319.1"/>
    <property type="molecule type" value="Genomic_DNA"/>
</dbReference>
<dbReference type="PANTHER" id="PTHR43488:SF2">
    <property type="entry name" value="GLUTAMATE-PYRUVATE AMINOTRANSFERASE ALAA"/>
    <property type="match status" value="1"/>
</dbReference>
<evidence type="ECO:0000256" key="1">
    <source>
        <dbReference type="ARBA" id="ARBA00001933"/>
    </source>
</evidence>
<dbReference type="InterPro" id="IPR004839">
    <property type="entry name" value="Aminotransferase_I/II_large"/>
</dbReference>
<dbReference type="GO" id="GO:0030170">
    <property type="term" value="F:pyridoxal phosphate binding"/>
    <property type="evidence" value="ECO:0007669"/>
    <property type="project" value="InterPro"/>
</dbReference>
<proteinExistence type="inferred from homology"/>
<evidence type="ECO:0000313" key="8">
    <source>
        <dbReference type="EMBL" id="AIY41319.1"/>
    </source>
</evidence>
<dbReference type="Proteomes" id="UP000030302">
    <property type="component" value="Chromosome"/>
</dbReference>
<dbReference type="EC" id="2.6.1.2" evidence="6"/>
<dbReference type="InterPro" id="IPR051926">
    <property type="entry name" value="Ala_Aminotransferase"/>
</dbReference>
<organism evidence="8 9">
    <name type="scientific">Collimonas arenae</name>
    <dbReference type="NCBI Taxonomy" id="279058"/>
    <lineage>
        <taxon>Bacteria</taxon>
        <taxon>Pseudomonadati</taxon>
        <taxon>Pseudomonadota</taxon>
        <taxon>Betaproteobacteria</taxon>
        <taxon>Burkholderiales</taxon>
        <taxon>Oxalobacteraceae</taxon>
        <taxon>Collimonas</taxon>
    </lineage>
</organism>
<dbReference type="KEGG" id="care:LT85_2161"/>
<name>A0A0A1FCE5_9BURK</name>
<dbReference type="CDD" id="cd00609">
    <property type="entry name" value="AAT_like"/>
    <property type="match status" value="1"/>
</dbReference>
<evidence type="ECO:0000256" key="4">
    <source>
        <dbReference type="ARBA" id="ARBA00022679"/>
    </source>
</evidence>
<dbReference type="RefSeq" id="WP_038488393.1">
    <property type="nucleotide sequence ID" value="NZ_CP009962.1"/>
</dbReference>
<reference evidence="9" key="1">
    <citation type="journal article" date="2014" name="Soil Biol. Biochem.">
        <title>Structure and function of bacterial communities in ageing soils: Insights from the Mendocino ecological staircase.</title>
        <authorList>
            <person name="Uroz S."/>
            <person name="Tech J.J."/>
            <person name="Sawaya N.A."/>
            <person name="Frey-Klett P."/>
            <person name="Leveau J.H.J."/>
        </authorList>
    </citation>
    <scope>NUCLEOTIDE SEQUENCE [LARGE SCALE GENOMIC DNA]</scope>
    <source>
        <strain evidence="9">Cal35</strain>
    </source>
</reference>
<keyword evidence="3 8" id="KW-0032">Aminotransferase</keyword>
<dbReference type="SUPFAM" id="SSF53383">
    <property type="entry name" value="PLP-dependent transferases"/>
    <property type="match status" value="1"/>
</dbReference>
<dbReference type="InterPro" id="IPR015424">
    <property type="entry name" value="PyrdxlP-dep_Trfase"/>
</dbReference>
<dbReference type="GO" id="GO:0004021">
    <property type="term" value="F:L-alanine:2-oxoglutarate aminotransferase activity"/>
    <property type="evidence" value="ECO:0007669"/>
    <property type="project" value="UniProtKB-EC"/>
</dbReference>
<feature type="domain" description="Aminotransferase class I/classII large" evidence="7">
    <location>
        <begin position="34"/>
        <end position="386"/>
    </location>
</feature>
<comment type="similarity">
    <text evidence="2">Belongs to the class-I pyridoxal-phosphate-dependent aminotransferase family.</text>
</comment>
<evidence type="ECO:0000256" key="6">
    <source>
        <dbReference type="ARBA" id="ARBA00026106"/>
    </source>
</evidence>
<accession>A0A0A1FCE5</accession>
<dbReference type="OrthoDB" id="9803354at2"/>
<dbReference type="Gene3D" id="3.40.640.10">
    <property type="entry name" value="Type I PLP-dependent aspartate aminotransferase-like (Major domain)"/>
    <property type="match status" value="1"/>
</dbReference>
<keyword evidence="9" id="KW-1185">Reference proteome</keyword>
<keyword evidence="4 8" id="KW-0808">Transferase</keyword>
<gene>
    <name evidence="8" type="ORF">LT85_2161</name>
</gene>
<dbReference type="PANTHER" id="PTHR43488">
    <property type="entry name" value="GLUTAMATE-PYRUVATE AMINOTRANSFERASE ALAA"/>
    <property type="match status" value="1"/>
</dbReference>
<evidence type="ECO:0000256" key="2">
    <source>
        <dbReference type="ARBA" id="ARBA00007441"/>
    </source>
</evidence>
<dbReference type="AlphaFoldDB" id="A0A0A1FCE5"/>
<dbReference type="InterPro" id="IPR015421">
    <property type="entry name" value="PyrdxlP-dep_Trfase_major"/>
</dbReference>
<evidence type="ECO:0000256" key="5">
    <source>
        <dbReference type="ARBA" id="ARBA00022898"/>
    </source>
</evidence>
<dbReference type="HOGENOM" id="CLU_017584_4_2_4"/>
<sequence>MRPIQKSKKLDDVCYDIRGPVLEKARQMEEEGHKIIKLNIGNLAVFGFEPPDEIVQDMIRNMGNASGYTDSKGMFAPRKSVMHYCQQKQVQGVTIDDIYLGNGASELIVMSMNALLNTGDEVLVPAPDYPLWTAAVSLSGGTPRHYVCDEQAGWFPDIDDIKKKINANTRAIVVINPNNPTGALYPVELLQQLVDLARQHQLIIFADEIYDKVLYDGETHTSLASLADDVLFITFNGLSKNYRSCGYRAGWMVVSGEKKHAKGYIEGLNMLASMRLCANAPGQYAIQTALGGYQSINDLVGPGGRLTRQRDMAYKLLTDIPGVTCVKPKAALYMFPRLDPKMYPIADDQDFAYELLAEQRVLIVQGTGFNCPTPDHFRVVFLPNTDDLADSMGRITSFLEGYRRRHGTA</sequence>
<evidence type="ECO:0000259" key="7">
    <source>
        <dbReference type="Pfam" id="PF00155"/>
    </source>
</evidence>